<proteinExistence type="predicted"/>
<keyword evidence="9 10" id="KW-0472">Membrane</keyword>
<dbReference type="Proteomes" id="UP000271125">
    <property type="component" value="Unassembled WGS sequence"/>
</dbReference>
<keyword evidence="2" id="KW-0813">Transport</keyword>
<reference evidence="11 12" key="1">
    <citation type="submission" date="2018-06" db="EMBL/GenBank/DDBJ databases">
        <title>Extensive metabolic versatility and redundancy in microbially diverse, dynamic hydrothermal sediments.</title>
        <authorList>
            <person name="Dombrowski N."/>
            <person name="Teske A."/>
            <person name="Baker B.J."/>
        </authorList>
    </citation>
    <scope>NUCLEOTIDE SEQUENCE [LARGE SCALE GENOMIC DNA]</scope>
    <source>
        <strain evidence="11">B10_G13</strain>
    </source>
</reference>
<dbReference type="EMBL" id="QNBD01000120">
    <property type="protein sequence ID" value="RKX70751.1"/>
    <property type="molecule type" value="Genomic_DNA"/>
</dbReference>
<dbReference type="AlphaFoldDB" id="A0A660SL50"/>
<comment type="subcellular location">
    <subcellularLocation>
        <location evidence="1">Cell membrane</location>
        <topology evidence="1">Multi-pass membrane protein</topology>
    </subcellularLocation>
</comment>
<feature type="transmembrane region" description="Helical" evidence="10">
    <location>
        <begin position="230"/>
        <end position="248"/>
    </location>
</feature>
<evidence type="ECO:0000256" key="7">
    <source>
        <dbReference type="ARBA" id="ARBA00022989"/>
    </source>
</evidence>
<evidence type="ECO:0000256" key="4">
    <source>
        <dbReference type="ARBA" id="ARBA00022538"/>
    </source>
</evidence>
<dbReference type="Pfam" id="PF02386">
    <property type="entry name" value="TrkH"/>
    <property type="match status" value="1"/>
</dbReference>
<dbReference type="PANTHER" id="PTHR32024:SF1">
    <property type="entry name" value="KTR SYSTEM POTASSIUM UPTAKE PROTEIN B"/>
    <property type="match status" value="1"/>
</dbReference>
<evidence type="ECO:0000256" key="6">
    <source>
        <dbReference type="ARBA" id="ARBA00022958"/>
    </source>
</evidence>
<keyword evidence="6" id="KW-0630">Potassium</keyword>
<keyword evidence="5 10" id="KW-0812">Transmembrane</keyword>
<keyword evidence="4" id="KW-0633">Potassium transport</keyword>
<dbReference type="PANTHER" id="PTHR32024">
    <property type="entry name" value="TRK SYSTEM POTASSIUM UPTAKE PROTEIN TRKG-RELATED"/>
    <property type="match status" value="1"/>
</dbReference>
<dbReference type="GO" id="GO:0005886">
    <property type="term" value="C:plasma membrane"/>
    <property type="evidence" value="ECO:0007669"/>
    <property type="project" value="UniProtKB-SubCell"/>
</dbReference>
<evidence type="ECO:0000313" key="12">
    <source>
        <dbReference type="Proteomes" id="UP000271125"/>
    </source>
</evidence>
<gene>
    <name evidence="11" type="ORF">DRP43_03085</name>
</gene>
<feature type="transmembrane region" description="Helical" evidence="10">
    <location>
        <begin position="348"/>
        <end position="367"/>
    </location>
</feature>
<evidence type="ECO:0000256" key="8">
    <source>
        <dbReference type="ARBA" id="ARBA00023065"/>
    </source>
</evidence>
<evidence type="ECO:0000256" key="10">
    <source>
        <dbReference type="SAM" id="Phobius"/>
    </source>
</evidence>
<dbReference type="InterPro" id="IPR003445">
    <property type="entry name" value="Cat_transpt"/>
</dbReference>
<keyword evidence="7 10" id="KW-1133">Transmembrane helix</keyword>
<feature type="transmembrane region" description="Helical" evidence="10">
    <location>
        <begin position="12"/>
        <end position="33"/>
    </location>
</feature>
<feature type="transmembrane region" description="Helical" evidence="10">
    <location>
        <begin position="74"/>
        <end position="99"/>
    </location>
</feature>
<keyword evidence="8" id="KW-0406">Ion transport</keyword>
<dbReference type="GO" id="GO:0015379">
    <property type="term" value="F:potassium:chloride symporter activity"/>
    <property type="evidence" value="ECO:0007669"/>
    <property type="project" value="InterPro"/>
</dbReference>
<feature type="transmembrane region" description="Helical" evidence="10">
    <location>
        <begin position="164"/>
        <end position="185"/>
    </location>
</feature>
<evidence type="ECO:0000256" key="5">
    <source>
        <dbReference type="ARBA" id="ARBA00022692"/>
    </source>
</evidence>
<organism evidence="11 12">
    <name type="scientific">candidate division TA06 bacterium</name>
    <dbReference type="NCBI Taxonomy" id="2250710"/>
    <lineage>
        <taxon>Bacteria</taxon>
        <taxon>Bacteria division TA06</taxon>
    </lineage>
</organism>
<evidence type="ECO:0000313" key="11">
    <source>
        <dbReference type="EMBL" id="RKX70751.1"/>
    </source>
</evidence>
<accession>A0A660SL50</accession>
<evidence type="ECO:0000256" key="1">
    <source>
        <dbReference type="ARBA" id="ARBA00004651"/>
    </source>
</evidence>
<comment type="caution">
    <text evidence="11">The sequence shown here is derived from an EMBL/GenBank/DDBJ whole genome shotgun (WGS) entry which is preliminary data.</text>
</comment>
<feature type="transmembrane region" description="Helical" evidence="10">
    <location>
        <begin position="39"/>
        <end position="62"/>
    </location>
</feature>
<dbReference type="InterPro" id="IPR004772">
    <property type="entry name" value="TrkH"/>
</dbReference>
<feature type="transmembrane region" description="Helical" evidence="10">
    <location>
        <begin position="414"/>
        <end position="435"/>
    </location>
</feature>
<keyword evidence="3" id="KW-1003">Cell membrane</keyword>
<protein>
    <submittedName>
        <fullName evidence="11">Trk family potassium uptake protein</fullName>
    </submittedName>
</protein>
<evidence type="ECO:0000256" key="2">
    <source>
        <dbReference type="ARBA" id="ARBA00022448"/>
    </source>
</evidence>
<dbReference type="NCBIfam" id="TIGR00933">
    <property type="entry name" value="2a38"/>
    <property type="match status" value="1"/>
</dbReference>
<feature type="transmembrane region" description="Helical" evidence="10">
    <location>
        <begin position="129"/>
        <end position="152"/>
    </location>
</feature>
<evidence type="ECO:0000256" key="9">
    <source>
        <dbReference type="ARBA" id="ARBA00023136"/>
    </source>
</evidence>
<feature type="transmembrane region" description="Helical" evidence="10">
    <location>
        <begin position="285"/>
        <end position="303"/>
    </location>
</feature>
<sequence length="453" mass="49394">MIDIIKKEGVKPVRILITGYIVLIAIGTILLSLPISHNGIFSIIDAVFTSASAVCVTGLIVKDTPVFFTPFGKSVLLLLIQIGGIGYMSIITLFAVLIGRKMTFQEELMIKTSYNHVSMDDIGKFALSVLKWTVVVEILGAIILFSRFYLIYKFDLFHSFSKSIFHSVSSFCNAGFSLFSTSIKGYYNDPIIVGTISLLIILGGLGFFVLRDIYSSILKKRKITVHSKIVLSTTLLLIVIGIIVILAMENNSSLMNLSLTDKVFISFFQSVTARTAGFNTINISLLTNGTLFFIIILMFIGASPGGTGGGIKTTTFSVLITGLRKLASKDDRVDLFKRNLSINSINRAFFIFTISLMFVIVSLLLLLGTQNLQGNALNIIFEEISAFGTVGLSVGSETITNTSLSADFNTFGKLIIIITMIFGKIGPFSVALALVEKGKKSKIQYPPLEIIIG</sequence>
<name>A0A660SL50_UNCT6</name>
<feature type="transmembrane region" description="Helical" evidence="10">
    <location>
        <begin position="191"/>
        <end position="210"/>
    </location>
</feature>
<evidence type="ECO:0000256" key="3">
    <source>
        <dbReference type="ARBA" id="ARBA00022475"/>
    </source>
</evidence>